<proteinExistence type="predicted"/>
<gene>
    <name evidence="1" type="ORF">H105_09013</name>
</gene>
<evidence type="ECO:0000313" key="2">
    <source>
        <dbReference type="Proteomes" id="UP000023623"/>
    </source>
</evidence>
<keyword evidence="2" id="KW-1185">Reference proteome</keyword>
<evidence type="ECO:0000313" key="1">
    <source>
        <dbReference type="EMBL" id="EZF68385.1"/>
    </source>
</evidence>
<name>A0A022XCC8_TRISD</name>
<organism evidence="1 2">
    <name type="scientific">Trichophyton soudanense CBS 452.61</name>
    <dbReference type="NCBI Taxonomy" id="1215331"/>
    <lineage>
        <taxon>Eukaryota</taxon>
        <taxon>Fungi</taxon>
        <taxon>Dikarya</taxon>
        <taxon>Ascomycota</taxon>
        <taxon>Pezizomycotina</taxon>
        <taxon>Eurotiomycetes</taxon>
        <taxon>Eurotiomycetidae</taxon>
        <taxon>Onygenales</taxon>
        <taxon>Arthrodermataceae</taxon>
        <taxon>Trichophyton</taxon>
    </lineage>
</organism>
<feature type="non-terminal residue" evidence="1">
    <location>
        <position position="1"/>
    </location>
</feature>
<protein>
    <submittedName>
        <fullName evidence="1">Uncharacterized protein</fullName>
    </submittedName>
</protein>
<sequence length="108" mass="12362">SPKLNIKGGGLRDLLSREDLKNILEALIEYKRASLYNILSNFRGSRNNRVSGNNGILRSIDLNSYSSKGNKLRNYLEEIKILVKIYKIKNKYFKIILGAYKATLTLQI</sequence>
<dbReference type="AlphaFoldDB" id="A0A022XCC8"/>
<dbReference type="EMBL" id="KK209068">
    <property type="protein sequence ID" value="EZF68385.1"/>
    <property type="molecule type" value="Genomic_DNA"/>
</dbReference>
<dbReference type="HOGENOM" id="CLU_2203411_0_0_1"/>
<accession>A0A022XCC8</accession>
<reference evidence="1 2" key="1">
    <citation type="submission" date="2014-02" db="EMBL/GenBank/DDBJ databases">
        <title>The Genome Sequence of Trichophyton rubrum (morphotype soudanense) CBS 452.61.</title>
        <authorList>
            <consortium name="The Broad Institute Genomics Platform"/>
            <person name="Cuomo C.A."/>
            <person name="White T.C."/>
            <person name="Graser Y."/>
            <person name="Martinez-Rossi N."/>
            <person name="Heitman J."/>
            <person name="Young S.K."/>
            <person name="Zeng Q."/>
            <person name="Gargeya S."/>
            <person name="Abouelleil A."/>
            <person name="Alvarado L."/>
            <person name="Chapman S.B."/>
            <person name="Gainer-Dewar J."/>
            <person name="Goldberg J."/>
            <person name="Griggs A."/>
            <person name="Gujja S."/>
            <person name="Hansen M."/>
            <person name="Howarth C."/>
            <person name="Imamovic A."/>
            <person name="Larimer J."/>
            <person name="Martinez D."/>
            <person name="Murphy C."/>
            <person name="Pearson M.D."/>
            <person name="Persinoti G."/>
            <person name="Poon T."/>
            <person name="Priest M."/>
            <person name="Roberts A.D."/>
            <person name="Saif S."/>
            <person name="Shea T.D."/>
            <person name="Sykes S.N."/>
            <person name="Wortman J."/>
            <person name="Nusbaum C."/>
            <person name="Birren B."/>
        </authorList>
    </citation>
    <scope>NUCLEOTIDE SEQUENCE [LARGE SCALE GENOMIC DNA]</scope>
    <source>
        <strain evidence="1 2">CBS 452.61</strain>
    </source>
</reference>
<dbReference type="Proteomes" id="UP000023623">
    <property type="component" value="Unassembled WGS sequence"/>
</dbReference>